<evidence type="ECO:0000313" key="1">
    <source>
        <dbReference type="EMBL" id="AYJ34592.1"/>
    </source>
</evidence>
<proteinExistence type="predicted"/>
<dbReference type="AlphaFoldDB" id="A0AAN1UHA3"/>
<dbReference type="RefSeq" id="WP_114788251.1">
    <property type="nucleotide sequence ID" value="NZ_BJZD01000078.1"/>
</dbReference>
<sequence>MKKKLDQFYTLNEINLSHVSGGSMGNMLGHAIYFVGRGLRENGKALNKALTKH</sequence>
<evidence type="ECO:0000313" key="2">
    <source>
        <dbReference type="Proteomes" id="UP000281644"/>
    </source>
</evidence>
<organism evidence="1 2">
    <name type="scientific">Lactiplantibacillus argentoratensis</name>
    <dbReference type="NCBI Taxonomy" id="271881"/>
    <lineage>
        <taxon>Bacteria</taxon>
        <taxon>Bacillati</taxon>
        <taxon>Bacillota</taxon>
        <taxon>Bacilli</taxon>
        <taxon>Lactobacillales</taxon>
        <taxon>Lactobacillaceae</taxon>
        <taxon>Lactiplantibacillus</taxon>
    </lineage>
</organism>
<protein>
    <submittedName>
        <fullName evidence="1">ComC/BlpC family peptide pheromone/bacteriocin</fullName>
    </submittedName>
</protein>
<dbReference type="KEGG" id="larg:LPA65_01835"/>
<accession>A0AAN1UHA3</accession>
<name>A0AAN1UHA3_9LACO</name>
<reference evidence="1 2" key="1">
    <citation type="submission" date="2018-10" db="EMBL/GenBank/DDBJ databases">
        <title>Genome sequencing of Lactobacillus species.</title>
        <authorList>
            <person name="Baek C."/>
            <person name="Yi H."/>
        </authorList>
    </citation>
    <scope>NUCLEOTIDE SEQUENCE [LARGE SCALE GENOMIC DNA]</scope>
    <source>
        <strain evidence="1 2">DSM 16365</strain>
    </source>
</reference>
<gene>
    <name evidence="1" type="ORF">LPA65_01835</name>
</gene>
<dbReference type="EMBL" id="CP032751">
    <property type="protein sequence ID" value="AYJ34592.1"/>
    <property type="molecule type" value="Genomic_DNA"/>
</dbReference>
<dbReference type="Proteomes" id="UP000281644">
    <property type="component" value="Chromosome"/>
</dbReference>